<protein>
    <submittedName>
        <fullName evidence="3">Uncharacterized protein</fullName>
    </submittedName>
</protein>
<feature type="chain" id="PRO_5026204276" evidence="2">
    <location>
        <begin position="21"/>
        <end position="182"/>
    </location>
</feature>
<sequence length="182" mass="19707">MRTILLATMLLSLAACQNSAEPEPSDAPSEQPSQSLSSQDGAVAVPVARQTSQPAGSDEGADLLDRAALQERDKPERVARYFTSALMLGDYKAAAQAWQEDQRDAASLRKLFGQYDDFGLQFGEGETEGAAGSLYYTAPVTLIANHGQVKRTGTITMRRVNDVPGATPEQLAWRITKFELND</sequence>
<dbReference type="RefSeq" id="WP_160736302.1">
    <property type="nucleotide sequence ID" value="NZ_WTYT01000003.1"/>
</dbReference>
<feature type="signal peptide" evidence="2">
    <location>
        <begin position="1"/>
        <end position="20"/>
    </location>
</feature>
<dbReference type="EMBL" id="WTYT01000003">
    <property type="protein sequence ID" value="MXO65888.1"/>
    <property type="molecule type" value="Genomic_DNA"/>
</dbReference>
<feature type="region of interest" description="Disordered" evidence="1">
    <location>
        <begin position="17"/>
        <end position="61"/>
    </location>
</feature>
<name>A0A6I4T5D3_9SPHN</name>
<dbReference type="OrthoDB" id="485556at2"/>
<dbReference type="PROSITE" id="PS51257">
    <property type="entry name" value="PROKAR_LIPOPROTEIN"/>
    <property type="match status" value="1"/>
</dbReference>
<accession>A0A6I4T5D3</accession>
<evidence type="ECO:0000313" key="4">
    <source>
        <dbReference type="Proteomes" id="UP000438476"/>
    </source>
</evidence>
<evidence type="ECO:0000256" key="2">
    <source>
        <dbReference type="SAM" id="SignalP"/>
    </source>
</evidence>
<organism evidence="3 4">
    <name type="scientific">Altericroceibacterium endophyticum</name>
    <dbReference type="NCBI Taxonomy" id="1808508"/>
    <lineage>
        <taxon>Bacteria</taxon>
        <taxon>Pseudomonadati</taxon>
        <taxon>Pseudomonadota</taxon>
        <taxon>Alphaproteobacteria</taxon>
        <taxon>Sphingomonadales</taxon>
        <taxon>Erythrobacteraceae</taxon>
        <taxon>Altericroceibacterium</taxon>
    </lineage>
</organism>
<feature type="compositionally biased region" description="Low complexity" evidence="1">
    <location>
        <begin position="28"/>
        <end position="39"/>
    </location>
</feature>
<keyword evidence="2" id="KW-0732">Signal</keyword>
<proteinExistence type="predicted"/>
<dbReference type="Proteomes" id="UP000438476">
    <property type="component" value="Unassembled WGS sequence"/>
</dbReference>
<evidence type="ECO:0000256" key="1">
    <source>
        <dbReference type="SAM" id="MobiDB-lite"/>
    </source>
</evidence>
<reference evidence="3 4" key="1">
    <citation type="submission" date="2019-12" db="EMBL/GenBank/DDBJ databases">
        <title>Genomic-based taxomic classification of the family Erythrobacteraceae.</title>
        <authorList>
            <person name="Xu L."/>
        </authorList>
    </citation>
    <scope>NUCLEOTIDE SEQUENCE [LARGE SCALE GENOMIC DNA]</scope>
    <source>
        <strain evidence="3 4">LMG 29518</strain>
    </source>
</reference>
<comment type="caution">
    <text evidence="3">The sequence shown here is derived from an EMBL/GenBank/DDBJ whole genome shotgun (WGS) entry which is preliminary data.</text>
</comment>
<gene>
    <name evidence="3" type="ORF">GRI91_08980</name>
</gene>
<keyword evidence="4" id="KW-1185">Reference proteome</keyword>
<dbReference type="AlphaFoldDB" id="A0A6I4T5D3"/>
<evidence type="ECO:0000313" key="3">
    <source>
        <dbReference type="EMBL" id="MXO65888.1"/>
    </source>
</evidence>